<accession>A0A7J7FSP5</accession>
<gene>
    <name evidence="1" type="ORF">HYC85_031904</name>
</gene>
<dbReference type="AlphaFoldDB" id="A0A7J7FSP5"/>
<keyword evidence="2" id="KW-1185">Reference proteome</keyword>
<name>A0A7J7FSP5_CAMSI</name>
<evidence type="ECO:0000313" key="2">
    <source>
        <dbReference type="Proteomes" id="UP000593564"/>
    </source>
</evidence>
<proteinExistence type="predicted"/>
<protein>
    <submittedName>
        <fullName evidence="1">Uncharacterized protein</fullName>
    </submittedName>
</protein>
<reference evidence="1 2" key="2">
    <citation type="submission" date="2020-07" db="EMBL/GenBank/DDBJ databases">
        <title>Genome assembly of wild tea tree DASZ reveals pedigree and selection history of tea varieties.</title>
        <authorList>
            <person name="Zhang W."/>
        </authorList>
    </citation>
    <scope>NUCLEOTIDE SEQUENCE [LARGE SCALE GENOMIC DNA]</scope>
    <source>
        <strain evidence="2">cv. G240</strain>
        <tissue evidence="1">Leaf</tissue>
    </source>
</reference>
<evidence type="ECO:0000313" key="1">
    <source>
        <dbReference type="EMBL" id="KAF5931031.1"/>
    </source>
</evidence>
<dbReference type="EMBL" id="JACBKZ010000015">
    <property type="protein sequence ID" value="KAF5931031.1"/>
    <property type="molecule type" value="Genomic_DNA"/>
</dbReference>
<sequence>MSSQGLNKAQFQLSDLLYDAFIFGPNCVSRTNLTLEPNVCSLEHAGLILYSKDLVVRQGSKLVIGPGYVVVFVFGLCSKINKDVNP</sequence>
<organism evidence="1 2">
    <name type="scientific">Camellia sinensis</name>
    <name type="common">Tea plant</name>
    <name type="synonym">Thea sinensis</name>
    <dbReference type="NCBI Taxonomy" id="4442"/>
    <lineage>
        <taxon>Eukaryota</taxon>
        <taxon>Viridiplantae</taxon>
        <taxon>Streptophyta</taxon>
        <taxon>Embryophyta</taxon>
        <taxon>Tracheophyta</taxon>
        <taxon>Spermatophyta</taxon>
        <taxon>Magnoliopsida</taxon>
        <taxon>eudicotyledons</taxon>
        <taxon>Gunneridae</taxon>
        <taxon>Pentapetalae</taxon>
        <taxon>asterids</taxon>
        <taxon>Ericales</taxon>
        <taxon>Theaceae</taxon>
        <taxon>Camellia</taxon>
    </lineage>
</organism>
<reference evidence="2" key="1">
    <citation type="journal article" date="2020" name="Nat. Commun.">
        <title>Genome assembly of wild tea tree DASZ reveals pedigree and selection history of tea varieties.</title>
        <authorList>
            <person name="Zhang W."/>
            <person name="Zhang Y."/>
            <person name="Qiu H."/>
            <person name="Guo Y."/>
            <person name="Wan H."/>
            <person name="Zhang X."/>
            <person name="Scossa F."/>
            <person name="Alseekh S."/>
            <person name="Zhang Q."/>
            <person name="Wang P."/>
            <person name="Xu L."/>
            <person name="Schmidt M.H."/>
            <person name="Jia X."/>
            <person name="Li D."/>
            <person name="Zhu A."/>
            <person name="Guo F."/>
            <person name="Chen W."/>
            <person name="Ni D."/>
            <person name="Usadel B."/>
            <person name="Fernie A.R."/>
            <person name="Wen W."/>
        </authorList>
    </citation>
    <scope>NUCLEOTIDE SEQUENCE [LARGE SCALE GENOMIC DNA]</scope>
    <source>
        <strain evidence="2">cv. G240</strain>
    </source>
</reference>
<dbReference type="Proteomes" id="UP000593564">
    <property type="component" value="Unassembled WGS sequence"/>
</dbReference>
<comment type="caution">
    <text evidence="1">The sequence shown here is derived from an EMBL/GenBank/DDBJ whole genome shotgun (WGS) entry which is preliminary data.</text>
</comment>